<dbReference type="SMART" id="SM00530">
    <property type="entry name" value="HTH_XRE"/>
    <property type="match status" value="1"/>
</dbReference>
<protein>
    <submittedName>
        <fullName evidence="2">Helix-turn-helix domain-containing protein</fullName>
    </submittedName>
</protein>
<organism evidence="2 3">
    <name type="scientific">Anaerobacillus isosaccharinicus</name>
    <dbReference type="NCBI Taxonomy" id="1532552"/>
    <lineage>
        <taxon>Bacteria</taxon>
        <taxon>Bacillati</taxon>
        <taxon>Bacillota</taxon>
        <taxon>Bacilli</taxon>
        <taxon>Bacillales</taxon>
        <taxon>Bacillaceae</taxon>
        <taxon>Anaerobacillus</taxon>
    </lineage>
</organism>
<dbReference type="KEGG" id="aia:AWH56_021805"/>
<dbReference type="InterPro" id="IPR010982">
    <property type="entry name" value="Lambda_DNA-bd_dom_sf"/>
</dbReference>
<dbReference type="EMBL" id="CP063356">
    <property type="protein sequence ID" value="QOY35296.1"/>
    <property type="molecule type" value="Genomic_DNA"/>
</dbReference>
<dbReference type="PROSITE" id="PS50943">
    <property type="entry name" value="HTH_CROC1"/>
    <property type="match status" value="1"/>
</dbReference>
<dbReference type="OrthoDB" id="1859224at2"/>
<dbReference type="CDD" id="cd00093">
    <property type="entry name" value="HTH_XRE"/>
    <property type="match status" value="1"/>
</dbReference>
<dbReference type="SUPFAM" id="SSF47413">
    <property type="entry name" value="lambda repressor-like DNA-binding domains"/>
    <property type="match status" value="1"/>
</dbReference>
<reference evidence="2 3" key="1">
    <citation type="journal article" date="2017" name="Genome Announc.">
        <title>Draft Genome Sequences of Four Alkaliphilic Bacteria Belonging to the Anaerobacillus Genus.</title>
        <authorList>
            <person name="Bassil N.M."/>
            <person name="Lloyd J.R."/>
        </authorList>
    </citation>
    <scope>NUCLEOTIDE SEQUENCE [LARGE SCALE GENOMIC DNA]</scope>
    <source>
        <strain evidence="2 3">NB2006</strain>
    </source>
</reference>
<keyword evidence="3" id="KW-1185">Reference proteome</keyword>
<feature type="domain" description="HTH cro/C1-type" evidence="1">
    <location>
        <begin position="15"/>
        <end position="69"/>
    </location>
</feature>
<sequence>MNLQPLSNSKIGEYIRIRREAKGWSQDKLSKETGITQQYISEIELGKRNFANDLILHIALALDTVPSEIWLQFEREALPEARIKWKEMKDQE</sequence>
<evidence type="ECO:0000259" key="1">
    <source>
        <dbReference type="PROSITE" id="PS50943"/>
    </source>
</evidence>
<dbReference type="Gene3D" id="1.10.260.40">
    <property type="entry name" value="lambda repressor-like DNA-binding domains"/>
    <property type="match status" value="1"/>
</dbReference>
<gene>
    <name evidence="2" type="ORF">AWH56_021805</name>
</gene>
<dbReference type="Proteomes" id="UP000180175">
    <property type="component" value="Chromosome"/>
</dbReference>
<evidence type="ECO:0000313" key="2">
    <source>
        <dbReference type="EMBL" id="QOY35296.1"/>
    </source>
</evidence>
<proteinExistence type="predicted"/>
<dbReference type="InterPro" id="IPR001387">
    <property type="entry name" value="Cro/C1-type_HTH"/>
</dbReference>
<dbReference type="AlphaFoldDB" id="A0A7S7L6F9"/>
<evidence type="ECO:0000313" key="3">
    <source>
        <dbReference type="Proteomes" id="UP000180175"/>
    </source>
</evidence>
<reference evidence="2 3" key="2">
    <citation type="journal article" date="2019" name="Int. J. Syst. Evol. Microbiol.">
        <title>Anaerobacillus isosaccharinicus sp. nov., an alkaliphilic bacterium which degrades isosaccharinic acid.</title>
        <authorList>
            <person name="Bassil N.M."/>
            <person name="Lloyd J.R."/>
        </authorList>
    </citation>
    <scope>NUCLEOTIDE SEQUENCE [LARGE SCALE GENOMIC DNA]</scope>
    <source>
        <strain evidence="2 3">NB2006</strain>
    </source>
</reference>
<name>A0A7S7L6F9_9BACI</name>
<dbReference type="RefSeq" id="WP_159432445.1">
    <property type="nucleotide sequence ID" value="NZ_CP063356.2"/>
</dbReference>
<accession>A0A7S7L6F9</accession>
<dbReference type="Pfam" id="PF01381">
    <property type="entry name" value="HTH_3"/>
    <property type="match status" value="1"/>
</dbReference>
<dbReference type="GO" id="GO:0003677">
    <property type="term" value="F:DNA binding"/>
    <property type="evidence" value="ECO:0007669"/>
    <property type="project" value="InterPro"/>
</dbReference>